<dbReference type="Pfam" id="PF08477">
    <property type="entry name" value="Roc"/>
    <property type="match status" value="1"/>
</dbReference>
<reference evidence="4" key="1">
    <citation type="submission" date="2025-08" db="UniProtKB">
        <authorList>
            <consortium name="RefSeq"/>
        </authorList>
    </citation>
    <scope>IDENTIFICATION</scope>
    <source>
        <tissue evidence="4">Whole larvae</tissue>
    </source>
</reference>
<dbReference type="Gene3D" id="3.40.50.300">
    <property type="entry name" value="P-loop containing nucleotide triphosphate hydrolases"/>
    <property type="match status" value="1"/>
</dbReference>
<dbReference type="RefSeq" id="XP_026761894.2">
    <property type="nucleotide sequence ID" value="XM_026906093.3"/>
</dbReference>
<sequence>MLPNKLKIIMIGPSESGKTQIANFISESINIEEAGTPSPTQGVRIVEFEVSNLSINGKITNIDIELWDCSGDHKFESCWPALRMGVHGVILVCSPSTAQAAAREMELLYNYFVSQPKLSTKQCVLFYNSTHENDDMDTLNLSATFSKVSQVSVNLKTGDNRLKKDFSNFVASILQTINASN</sequence>
<protein>
    <submittedName>
        <fullName evidence="4">Intraflagellar transport protein 22 homolog isoform X1</fullName>
    </submittedName>
</protein>
<dbReference type="SUPFAM" id="SSF52540">
    <property type="entry name" value="P-loop containing nucleoside triphosphate hydrolases"/>
    <property type="match status" value="1"/>
</dbReference>
<dbReference type="PANTHER" id="PTHR24073">
    <property type="entry name" value="DRAB5-RELATED"/>
    <property type="match status" value="1"/>
</dbReference>
<evidence type="ECO:0000313" key="4">
    <source>
        <dbReference type="RefSeq" id="XP_026761894.2"/>
    </source>
</evidence>
<gene>
    <name evidence="4" type="primary">LOC113520688</name>
</gene>
<evidence type="ECO:0000313" key="3">
    <source>
        <dbReference type="Proteomes" id="UP001652740"/>
    </source>
</evidence>
<proteinExistence type="predicted"/>
<name>A0A6J1WYM2_GALME</name>
<keyword evidence="2" id="KW-0342">GTP-binding</keyword>
<evidence type="ECO:0000256" key="1">
    <source>
        <dbReference type="ARBA" id="ARBA00022741"/>
    </source>
</evidence>
<organism evidence="3 4">
    <name type="scientific">Galleria mellonella</name>
    <name type="common">Greater wax moth</name>
    <dbReference type="NCBI Taxonomy" id="7137"/>
    <lineage>
        <taxon>Eukaryota</taxon>
        <taxon>Metazoa</taxon>
        <taxon>Ecdysozoa</taxon>
        <taxon>Arthropoda</taxon>
        <taxon>Hexapoda</taxon>
        <taxon>Insecta</taxon>
        <taxon>Pterygota</taxon>
        <taxon>Neoptera</taxon>
        <taxon>Endopterygota</taxon>
        <taxon>Lepidoptera</taxon>
        <taxon>Glossata</taxon>
        <taxon>Ditrysia</taxon>
        <taxon>Pyraloidea</taxon>
        <taxon>Pyralidae</taxon>
        <taxon>Galleriinae</taxon>
        <taxon>Galleria</taxon>
    </lineage>
</organism>
<keyword evidence="3" id="KW-1185">Reference proteome</keyword>
<evidence type="ECO:0000256" key="2">
    <source>
        <dbReference type="ARBA" id="ARBA00023134"/>
    </source>
</evidence>
<accession>A0A6J1WYM2</accession>
<dbReference type="InParanoid" id="A0A6J1WYM2"/>
<dbReference type="KEGG" id="gmw:113520688"/>
<dbReference type="InterPro" id="IPR027417">
    <property type="entry name" value="P-loop_NTPase"/>
</dbReference>
<dbReference type="Proteomes" id="UP001652740">
    <property type="component" value="Unplaced"/>
</dbReference>
<keyword evidence="1" id="KW-0547">Nucleotide-binding</keyword>
<dbReference type="GeneID" id="113520688"/>
<dbReference type="AlphaFoldDB" id="A0A6J1WYM2"/>